<evidence type="ECO:0000256" key="3">
    <source>
        <dbReference type="ARBA" id="ARBA00022603"/>
    </source>
</evidence>
<dbReference type="InterPro" id="IPR022641">
    <property type="entry name" value="CheR_N"/>
</dbReference>
<keyword evidence="5" id="KW-0949">S-adenosyl-L-methionine</keyword>
<feature type="domain" description="CheR-type methyltransferase" evidence="6">
    <location>
        <begin position="16"/>
        <end position="271"/>
    </location>
</feature>
<dbReference type="RefSeq" id="WP_092020249.1">
    <property type="nucleotide sequence ID" value="NZ_FOUE01000001.1"/>
</dbReference>
<accession>A0A1I4LEL7</accession>
<dbReference type="STRING" id="488535.SAMN04487963_0436"/>
<dbReference type="Pfam" id="PF01739">
    <property type="entry name" value="CheR"/>
    <property type="match status" value="1"/>
</dbReference>
<protein>
    <recommendedName>
        <fullName evidence="2">protein-glutamate O-methyltransferase</fullName>
        <ecNumber evidence="2">2.1.1.80</ecNumber>
    </recommendedName>
</protein>
<dbReference type="EMBL" id="FOUE01000001">
    <property type="protein sequence ID" value="SFL89361.1"/>
    <property type="molecule type" value="Genomic_DNA"/>
</dbReference>
<evidence type="ECO:0000256" key="5">
    <source>
        <dbReference type="ARBA" id="ARBA00022691"/>
    </source>
</evidence>
<reference evidence="8" key="1">
    <citation type="submission" date="2016-10" db="EMBL/GenBank/DDBJ databases">
        <authorList>
            <person name="Varghese N."/>
            <person name="Submissions S."/>
        </authorList>
    </citation>
    <scope>NUCLEOTIDE SEQUENCE [LARGE SCALE GENOMIC DNA]</scope>
    <source>
        <strain evidence="8">CGMCC 1.7061</strain>
    </source>
</reference>
<dbReference type="Gene3D" id="3.40.50.150">
    <property type="entry name" value="Vaccinia Virus protein VP39"/>
    <property type="match status" value="1"/>
</dbReference>
<name>A0A1I4LEL7_9GAMM</name>
<dbReference type="SMART" id="SM00138">
    <property type="entry name" value="MeTrc"/>
    <property type="match status" value="1"/>
</dbReference>
<evidence type="ECO:0000256" key="4">
    <source>
        <dbReference type="ARBA" id="ARBA00022679"/>
    </source>
</evidence>
<organism evidence="7 8">
    <name type="scientific">Marinobacter zhejiangensis</name>
    <dbReference type="NCBI Taxonomy" id="488535"/>
    <lineage>
        <taxon>Bacteria</taxon>
        <taxon>Pseudomonadati</taxon>
        <taxon>Pseudomonadota</taxon>
        <taxon>Gammaproteobacteria</taxon>
        <taxon>Pseudomonadales</taxon>
        <taxon>Marinobacteraceae</taxon>
        <taxon>Marinobacter</taxon>
    </lineage>
</organism>
<proteinExistence type="predicted"/>
<evidence type="ECO:0000256" key="1">
    <source>
        <dbReference type="ARBA" id="ARBA00001541"/>
    </source>
</evidence>
<dbReference type="AlphaFoldDB" id="A0A1I4LEL7"/>
<dbReference type="Pfam" id="PF03705">
    <property type="entry name" value="CheR_N"/>
    <property type="match status" value="1"/>
</dbReference>
<dbReference type="InterPro" id="IPR000780">
    <property type="entry name" value="CheR_MeTrfase"/>
</dbReference>
<sequence>MAEASNNLSSANGIWSVRRLPEMDEAQFTQWQTLLEHRTGITVASGRKSFLETNLGIRMREIGCNSYQAYYEKVVSSPDAVVEWSTLVDRLTVQETRFLRDPDACRLVSDYILTRPREALRRRPLAVWSVGCSTGEEPYTLAMLLNESMRQLELPPLFGVTGSDISTPAIEKGRRGLFNARKLEGMDELLKSRYFRPAERNSVEIIESIRERVCFARLNVLDLKQAPMHGMNIIFCQNLLIYFRRWRRREIVTRLAERLAPGGLLVLGQGELTDWQPPGLQRVPSEKVLAWIRRQSDEE</sequence>
<dbReference type="EC" id="2.1.1.80" evidence="2"/>
<dbReference type="CDD" id="cd02440">
    <property type="entry name" value="AdoMet_MTases"/>
    <property type="match status" value="1"/>
</dbReference>
<gene>
    <name evidence="7" type="ORF">SAMN04487963_0436</name>
</gene>
<dbReference type="OrthoDB" id="9816309at2"/>
<dbReference type="InterPro" id="IPR022642">
    <property type="entry name" value="CheR_C"/>
</dbReference>
<dbReference type="PANTHER" id="PTHR24422:SF19">
    <property type="entry name" value="CHEMOTAXIS PROTEIN METHYLTRANSFERASE"/>
    <property type="match status" value="1"/>
</dbReference>
<keyword evidence="3" id="KW-0489">Methyltransferase</keyword>
<dbReference type="InterPro" id="IPR050903">
    <property type="entry name" value="Bact_Chemotaxis_MeTrfase"/>
</dbReference>
<evidence type="ECO:0000313" key="8">
    <source>
        <dbReference type="Proteomes" id="UP000198519"/>
    </source>
</evidence>
<dbReference type="SUPFAM" id="SSF47757">
    <property type="entry name" value="Chemotaxis receptor methyltransferase CheR, N-terminal domain"/>
    <property type="match status" value="1"/>
</dbReference>
<comment type="catalytic activity">
    <reaction evidence="1">
        <text>L-glutamyl-[protein] + S-adenosyl-L-methionine = [protein]-L-glutamate 5-O-methyl ester + S-adenosyl-L-homocysteine</text>
        <dbReference type="Rhea" id="RHEA:24452"/>
        <dbReference type="Rhea" id="RHEA-COMP:10208"/>
        <dbReference type="Rhea" id="RHEA-COMP:10311"/>
        <dbReference type="ChEBI" id="CHEBI:29973"/>
        <dbReference type="ChEBI" id="CHEBI:57856"/>
        <dbReference type="ChEBI" id="CHEBI:59789"/>
        <dbReference type="ChEBI" id="CHEBI:82795"/>
        <dbReference type="EC" id="2.1.1.80"/>
    </reaction>
</comment>
<dbReference type="Proteomes" id="UP000198519">
    <property type="component" value="Unassembled WGS sequence"/>
</dbReference>
<dbReference type="Gene3D" id="1.10.155.10">
    <property type="entry name" value="Chemotaxis receptor methyltransferase CheR, N-terminal domain"/>
    <property type="match status" value="1"/>
</dbReference>
<dbReference type="PANTHER" id="PTHR24422">
    <property type="entry name" value="CHEMOTAXIS PROTEIN METHYLTRANSFERASE"/>
    <property type="match status" value="1"/>
</dbReference>
<evidence type="ECO:0000256" key="2">
    <source>
        <dbReference type="ARBA" id="ARBA00012534"/>
    </source>
</evidence>
<keyword evidence="8" id="KW-1185">Reference proteome</keyword>
<evidence type="ECO:0000313" key="7">
    <source>
        <dbReference type="EMBL" id="SFL89361.1"/>
    </source>
</evidence>
<dbReference type="GO" id="GO:0008983">
    <property type="term" value="F:protein-glutamate O-methyltransferase activity"/>
    <property type="evidence" value="ECO:0007669"/>
    <property type="project" value="UniProtKB-EC"/>
</dbReference>
<evidence type="ECO:0000259" key="6">
    <source>
        <dbReference type="PROSITE" id="PS50123"/>
    </source>
</evidence>
<dbReference type="PRINTS" id="PR00996">
    <property type="entry name" value="CHERMTFRASE"/>
</dbReference>
<dbReference type="InterPro" id="IPR036804">
    <property type="entry name" value="CheR_N_sf"/>
</dbReference>
<keyword evidence="4" id="KW-0808">Transferase</keyword>
<dbReference type="GO" id="GO:0032259">
    <property type="term" value="P:methylation"/>
    <property type="evidence" value="ECO:0007669"/>
    <property type="project" value="UniProtKB-KW"/>
</dbReference>
<dbReference type="PROSITE" id="PS50123">
    <property type="entry name" value="CHER"/>
    <property type="match status" value="1"/>
</dbReference>
<dbReference type="SUPFAM" id="SSF53335">
    <property type="entry name" value="S-adenosyl-L-methionine-dependent methyltransferases"/>
    <property type="match status" value="1"/>
</dbReference>
<dbReference type="InterPro" id="IPR029063">
    <property type="entry name" value="SAM-dependent_MTases_sf"/>
</dbReference>